<name>A0A553PAL1_TIGCA</name>
<evidence type="ECO:0000256" key="3">
    <source>
        <dbReference type="ARBA" id="ARBA00022737"/>
    </source>
</evidence>
<dbReference type="Gene3D" id="3.30.160.60">
    <property type="entry name" value="Classic Zinc Finger"/>
    <property type="match status" value="1"/>
</dbReference>
<keyword evidence="5" id="KW-0862">Zinc</keyword>
<evidence type="ECO:0000256" key="6">
    <source>
        <dbReference type="ARBA" id="ARBA00023242"/>
    </source>
</evidence>
<gene>
    <name evidence="9" type="ORF">TCAL_14544</name>
</gene>
<comment type="subcellular location">
    <subcellularLocation>
        <location evidence="1">Nucleus</location>
    </subcellularLocation>
</comment>
<sequence>MSSFQSDPSIIPMQEEDILQRCMRVIASTPELPPPCSLPVMPANSGAPVLYPAPSISTIIPSCTPIFMMPPMVTHPSVPAVMPGLNETSRPPKPVKKPKSKSSAPTCDICGREFLSDRNLRVHTDEIHKGGRGKFTCADCGLVFTRIRSLERHQNSIHLKDRPLCKICDKFVVNYDRHYRRFHCKSISIQTDNNTD</sequence>
<dbReference type="PANTHER" id="PTHR24394:SF44">
    <property type="entry name" value="ZINC FINGER PROTEIN 271-LIKE"/>
    <property type="match status" value="1"/>
</dbReference>
<dbReference type="AlphaFoldDB" id="A0A553PAL1"/>
<evidence type="ECO:0000256" key="5">
    <source>
        <dbReference type="ARBA" id="ARBA00022833"/>
    </source>
</evidence>
<evidence type="ECO:0000259" key="8">
    <source>
        <dbReference type="PROSITE" id="PS50157"/>
    </source>
</evidence>
<dbReference type="GO" id="GO:0008270">
    <property type="term" value="F:zinc ion binding"/>
    <property type="evidence" value="ECO:0007669"/>
    <property type="project" value="UniProtKB-KW"/>
</dbReference>
<dbReference type="EMBL" id="VCGU01000005">
    <property type="protein sequence ID" value="TRY74721.1"/>
    <property type="molecule type" value="Genomic_DNA"/>
</dbReference>
<keyword evidence="2" id="KW-0479">Metal-binding</keyword>
<evidence type="ECO:0000256" key="4">
    <source>
        <dbReference type="ARBA" id="ARBA00022771"/>
    </source>
</evidence>
<comment type="caution">
    <text evidence="9">The sequence shown here is derived from an EMBL/GenBank/DDBJ whole genome shotgun (WGS) entry which is preliminary data.</text>
</comment>
<dbReference type="PANTHER" id="PTHR24394">
    <property type="entry name" value="ZINC FINGER PROTEIN"/>
    <property type="match status" value="1"/>
</dbReference>
<feature type="domain" description="C2H2-type" evidence="8">
    <location>
        <begin position="135"/>
        <end position="163"/>
    </location>
</feature>
<dbReference type="InterPro" id="IPR013087">
    <property type="entry name" value="Znf_C2H2_type"/>
</dbReference>
<evidence type="ECO:0000256" key="7">
    <source>
        <dbReference type="PROSITE-ProRule" id="PRU00042"/>
    </source>
</evidence>
<keyword evidence="10" id="KW-1185">Reference proteome</keyword>
<evidence type="ECO:0000256" key="1">
    <source>
        <dbReference type="ARBA" id="ARBA00004123"/>
    </source>
</evidence>
<accession>A0A553PAL1</accession>
<protein>
    <recommendedName>
        <fullName evidence="8">C2H2-type domain-containing protein</fullName>
    </recommendedName>
</protein>
<dbReference type="InterPro" id="IPR036236">
    <property type="entry name" value="Znf_C2H2_sf"/>
</dbReference>
<dbReference type="GO" id="GO:0005634">
    <property type="term" value="C:nucleus"/>
    <property type="evidence" value="ECO:0007669"/>
    <property type="project" value="UniProtKB-SubCell"/>
</dbReference>
<keyword evidence="4 7" id="KW-0863">Zinc-finger</keyword>
<organism evidence="9 10">
    <name type="scientific">Tigriopus californicus</name>
    <name type="common">Marine copepod</name>
    <dbReference type="NCBI Taxonomy" id="6832"/>
    <lineage>
        <taxon>Eukaryota</taxon>
        <taxon>Metazoa</taxon>
        <taxon>Ecdysozoa</taxon>
        <taxon>Arthropoda</taxon>
        <taxon>Crustacea</taxon>
        <taxon>Multicrustacea</taxon>
        <taxon>Hexanauplia</taxon>
        <taxon>Copepoda</taxon>
        <taxon>Harpacticoida</taxon>
        <taxon>Harpacticidae</taxon>
        <taxon>Tigriopus</taxon>
    </lineage>
</organism>
<feature type="domain" description="C2H2-type" evidence="8">
    <location>
        <begin position="105"/>
        <end position="133"/>
    </location>
</feature>
<keyword evidence="3" id="KW-0677">Repeat</keyword>
<evidence type="ECO:0000256" key="2">
    <source>
        <dbReference type="ARBA" id="ARBA00022723"/>
    </source>
</evidence>
<keyword evidence="6" id="KW-0539">Nucleus</keyword>
<dbReference type="PROSITE" id="PS00028">
    <property type="entry name" value="ZINC_FINGER_C2H2_1"/>
    <property type="match status" value="2"/>
</dbReference>
<dbReference type="Pfam" id="PF00096">
    <property type="entry name" value="zf-C2H2"/>
    <property type="match status" value="1"/>
</dbReference>
<dbReference type="SMART" id="SM00355">
    <property type="entry name" value="ZnF_C2H2"/>
    <property type="match status" value="3"/>
</dbReference>
<reference evidence="9 10" key="1">
    <citation type="journal article" date="2018" name="Nat. Ecol. Evol.">
        <title>Genomic signatures of mitonuclear coevolution across populations of Tigriopus californicus.</title>
        <authorList>
            <person name="Barreto F.S."/>
            <person name="Watson E.T."/>
            <person name="Lima T.G."/>
            <person name="Willett C.S."/>
            <person name="Edmands S."/>
            <person name="Li W."/>
            <person name="Burton R.S."/>
        </authorList>
    </citation>
    <scope>NUCLEOTIDE SEQUENCE [LARGE SCALE GENOMIC DNA]</scope>
    <source>
        <strain evidence="9 10">San Diego</strain>
    </source>
</reference>
<evidence type="ECO:0000313" key="9">
    <source>
        <dbReference type="EMBL" id="TRY74721.1"/>
    </source>
</evidence>
<dbReference type="Proteomes" id="UP000318571">
    <property type="component" value="Chromosome 2"/>
</dbReference>
<dbReference type="STRING" id="6832.A0A553PAL1"/>
<proteinExistence type="predicted"/>
<dbReference type="GO" id="GO:0000981">
    <property type="term" value="F:DNA-binding transcription factor activity, RNA polymerase II-specific"/>
    <property type="evidence" value="ECO:0007669"/>
    <property type="project" value="TreeGrafter"/>
</dbReference>
<dbReference type="PROSITE" id="PS50157">
    <property type="entry name" value="ZINC_FINGER_C2H2_2"/>
    <property type="match status" value="2"/>
</dbReference>
<dbReference type="SUPFAM" id="SSF57667">
    <property type="entry name" value="beta-beta-alpha zinc fingers"/>
    <property type="match status" value="1"/>
</dbReference>
<evidence type="ECO:0000313" key="10">
    <source>
        <dbReference type="Proteomes" id="UP000318571"/>
    </source>
</evidence>
<dbReference type="OrthoDB" id="6343012at2759"/>